<name>A0ACC3ZK26_COLTU</name>
<evidence type="ECO:0000313" key="1">
    <source>
        <dbReference type="EMBL" id="KAL0944476.1"/>
    </source>
</evidence>
<sequence length="667" mass="72381">MLAGILFSIGLASALDDSQADLYAPVHAKCPDDLRVRPASEGLSRSESSWKASRGEKAIPALSSYLTLANIDGFNVQEYIQRLNSTSYPVVGLAISGGGTQSGVGGLGIWQAFDARNPAAVQARTGGLTQVLSYLTGLSGGGALTVSTLASNDFVTVTDLRKQINFATDYTKGKDGNQDQYLQTIFDDVASKAEQGLPVSVADVFGFFWATYLPEKKTYNNFSDLAAQGTVFSRGEGPMPIISLSEVIPGQSPNINNIMWPGRTDTNGFNLTSYEVTPFEFGSWRGGRVQAFMPTTYLGTSMSNGTSQNNSECVRGFDKFTFIQGSTADAFNAWFIDEWYNIPVFAKRKLEDRQTPSANITVPPEFEKDGRVQLVSGVADEFRQTFNESLWARYPNPFQNFNPAMKNVDELLLIDGSLSGETNPIRPLIIPERQVDLVIVYEASSDAANNWVNGTNLINSAQSAAQGNIPFPRIPDVATLVTQNMTKQPTFFGCKDAAPTPLVLYLPNSPWSGYINFTYTKSSFTDNEFDLTADNAFQLATYGNGTVDAAWPACLACATIRGSLLRLGLQLPQQCQQCFEKHCWNGVTATRAVTPDDFNPSLRLNSSFSYREWDETYWKSATNRGGGSGGATPPGDPNPNGASRTLEMGMVGFTFAVASITALISLL</sequence>
<protein>
    <submittedName>
        <fullName evidence="1">Lysophosphoplipase A</fullName>
    </submittedName>
</protein>
<keyword evidence="2" id="KW-1185">Reference proteome</keyword>
<gene>
    <name evidence="1" type="ORF">CTRU02_202363</name>
</gene>
<accession>A0ACC3ZK26</accession>
<evidence type="ECO:0000313" key="2">
    <source>
        <dbReference type="Proteomes" id="UP000805649"/>
    </source>
</evidence>
<dbReference type="EMBL" id="VUJX02000001">
    <property type="protein sequence ID" value="KAL0944476.1"/>
    <property type="molecule type" value="Genomic_DNA"/>
</dbReference>
<organism evidence="1 2">
    <name type="scientific">Colletotrichum truncatum</name>
    <name type="common">Anthracnose fungus</name>
    <name type="synonym">Colletotrichum capsici</name>
    <dbReference type="NCBI Taxonomy" id="5467"/>
    <lineage>
        <taxon>Eukaryota</taxon>
        <taxon>Fungi</taxon>
        <taxon>Dikarya</taxon>
        <taxon>Ascomycota</taxon>
        <taxon>Pezizomycotina</taxon>
        <taxon>Sordariomycetes</taxon>
        <taxon>Hypocreomycetidae</taxon>
        <taxon>Glomerellales</taxon>
        <taxon>Glomerellaceae</taxon>
        <taxon>Colletotrichum</taxon>
        <taxon>Colletotrichum truncatum species complex</taxon>
    </lineage>
</organism>
<comment type="caution">
    <text evidence="1">The sequence shown here is derived from an EMBL/GenBank/DDBJ whole genome shotgun (WGS) entry which is preliminary data.</text>
</comment>
<reference evidence="1 2" key="1">
    <citation type="journal article" date="2020" name="Phytopathology">
        <title>Genome Sequence Resources of Colletotrichum truncatum, C. plurivorum, C. musicola, and C. sojae: Four Species Pathogenic to Soybean (Glycine max).</title>
        <authorList>
            <person name="Rogerio F."/>
            <person name="Boufleur T.R."/>
            <person name="Ciampi-Guillardi M."/>
            <person name="Sukno S.A."/>
            <person name="Thon M.R."/>
            <person name="Massola Junior N.S."/>
            <person name="Baroncelli R."/>
        </authorList>
    </citation>
    <scope>NUCLEOTIDE SEQUENCE [LARGE SCALE GENOMIC DNA]</scope>
    <source>
        <strain evidence="1 2">CMES1059</strain>
    </source>
</reference>
<proteinExistence type="predicted"/>
<dbReference type="Proteomes" id="UP000805649">
    <property type="component" value="Unassembled WGS sequence"/>
</dbReference>